<evidence type="ECO:0000256" key="4">
    <source>
        <dbReference type="ARBA" id="ARBA00022840"/>
    </source>
</evidence>
<evidence type="ECO:0000256" key="3">
    <source>
        <dbReference type="ARBA" id="ARBA00022741"/>
    </source>
</evidence>
<dbReference type="InterPro" id="IPR003439">
    <property type="entry name" value="ABC_transporter-like_ATP-bd"/>
</dbReference>
<evidence type="ECO:0000256" key="5">
    <source>
        <dbReference type="ARBA" id="ARBA00022989"/>
    </source>
</evidence>
<dbReference type="RefSeq" id="WP_245941106.1">
    <property type="nucleotide sequence ID" value="NZ_QTUC01000001.1"/>
</dbReference>
<dbReference type="AlphaFoldDB" id="A0A3D9V787"/>
<keyword evidence="11" id="KW-1185">Reference proteome</keyword>
<dbReference type="InterPro" id="IPR003593">
    <property type="entry name" value="AAA+_ATPase"/>
</dbReference>
<dbReference type="Gene3D" id="1.20.1560.10">
    <property type="entry name" value="ABC transporter type 1, transmembrane domain"/>
    <property type="match status" value="1"/>
</dbReference>
<proteinExistence type="predicted"/>
<evidence type="ECO:0000256" key="1">
    <source>
        <dbReference type="ARBA" id="ARBA00004651"/>
    </source>
</evidence>
<keyword evidence="3" id="KW-0547">Nucleotide-binding</keyword>
<feature type="transmembrane region" description="Helical" evidence="8">
    <location>
        <begin position="202"/>
        <end position="218"/>
    </location>
</feature>
<evidence type="ECO:0000256" key="2">
    <source>
        <dbReference type="ARBA" id="ARBA00022692"/>
    </source>
</evidence>
<dbReference type="GO" id="GO:0015421">
    <property type="term" value="F:ABC-type oligopeptide transporter activity"/>
    <property type="evidence" value="ECO:0007669"/>
    <property type="project" value="TreeGrafter"/>
</dbReference>
<protein>
    <submittedName>
        <fullName evidence="10">ATP-binding cassette subfamily B protein</fullName>
    </submittedName>
</protein>
<feature type="compositionally biased region" description="Low complexity" evidence="7">
    <location>
        <begin position="9"/>
        <end position="26"/>
    </location>
</feature>
<evidence type="ECO:0000256" key="8">
    <source>
        <dbReference type="SAM" id="Phobius"/>
    </source>
</evidence>
<gene>
    <name evidence="10" type="ORF">DFJ64_2616</name>
</gene>
<keyword evidence="5 8" id="KW-1133">Transmembrane helix</keyword>
<keyword evidence="6 8" id="KW-0472">Membrane</keyword>
<feature type="domain" description="ABC transporter" evidence="9">
    <location>
        <begin position="378"/>
        <end position="624"/>
    </location>
</feature>
<dbReference type="GO" id="GO:0016887">
    <property type="term" value="F:ATP hydrolysis activity"/>
    <property type="evidence" value="ECO:0007669"/>
    <property type="project" value="InterPro"/>
</dbReference>
<dbReference type="InterPro" id="IPR036640">
    <property type="entry name" value="ABC1_TM_sf"/>
</dbReference>
<dbReference type="SUPFAM" id="SSF90123">
    <property type="entry name" value="ABC transporter transmembrane region"/>
    <property type="match status" value="1"/>
</dbReference>
<dbReference type="InterPro" id="IPR017871">
    <property type="entry name" value="ABC_transporter-like_CS"/>
</dbReference>
<sequence length="630" mass="69204">MTDTTPLNGDTEAGAAAAPATATDAPSGHPSGTPRHRAPDELPRTLPTLWRSMRLAYEAEPRLILLSLGMALLQALPDSLFAVWLMLLADGVAQGSTTRLVAGCAGLAGSAVGSWLLMTLASRVQRTFRMRVGASLEAHVARLQARVPTIEHQERPDYLDRLSVLKEQTWQLDHMFLALFDLLGAGVRLAVTLGLLVSVHPAMGLLLVFALPTVWVSARRSAVTQRVTEEVAPHQRRHRHLFTLGTTQSPAKEVRIWRIGPDLVRRRRAAWEAWYAPLARTRWHTAFWQAAAWALFAAAYVAAVVLTATVLSGTAGQVLLILTAGSRLSQYVAMTAGSADFLRMWLDASQRLVWLERYAERHRDTADGVVPDRLQHGITLESVSFRYPGSDRWALQNVSVTLPAGSVVAVVGDNGAGKSTLMKLLSRFYDPTSGRITVDGVDLRRLPAAEWRSRMAGAYQDFFTFEFPARRSIGVGDLPRADDRPAVERAVDRAGANDVIARLRDGLDTQLGATWDGGVDLSFGQWQKIALARGFMRDGTLLQVLDEPTAALDAETEHALFESYARQAREASDNGRITILVSHRFSTVRMADLILVLQGSRLVEAGTHEELMAARGVYAELYEIQARAYR</sequence>
<feature type="transmembrane region" description="Helical" evidence="8">
    <location>
        <begin position="176"/>
        <end position="196"/>
    </location>
</feature>
<keyword evidence="2 8" id="KW-0812">Transmembrane</keyword>
<feature type="transmembrane region" description="Helical" evidence="8">
    <location>
        <begin position="100"/>
        <end position="121"/>
    </location>
</feature>
<feature type="transmembrane region" description="Helical" evidence="8">
    <location>
        <begin position="290"/>
        <end position="311"/>
    </location>
</feature>
<dbReference type="PROSITE" id="PS50893">
    <property type="entry name" value="ABC_TRANSPORTER_2"/>
    <property type="match status" value="1"/>
</dbReference>
<dbReference type="Pfam" id="PF00005">
    <property type="entry name" value="ABC_tran"/>
    <property type="match status" value="1"/>
</dbReference>
<feature type="region of interest" description="Disordered" evidence="7">
    <location>
        <begin position="1"/>
        <end position="43"/>
    </location>
</feature>
<evidence type="ECO:0000256" key="7">
    <source>
        <dbReference type="SAM" id="MobiDB-lite"/>
    </source>
</evidence>
<evidence type="ECO:0000313" key="11">
    <source>
        <dbReference type="Proteomes" id="UP000256485"/>
    </source>
</evidence>
<dbReference type="EMBL" id="QTUC01000001">
    <property type="protein sequence ID" value="REF37176.1"/>
    <property type="molecule type" value="Genomic_DNA"/>
</dbReference>
<feature type="transmembrane region" description="Helical" evidence="8">
    <location>
        <begin position="63"/>
        <end position="88"/>
    </location>
</feature>
<dbReference type="SUPFAM" id="SSF52540">
    <property type="entry name" value="P-loop containing nucleoside triphosphate hydrolases"/>
    <property type="match status" value="1"/>
</dbReference>
<organism evidence="10 11">
    <name type="scientific">Thermasporomyces composti</name>
    <dbReference type="NCBI Taxonomy" id="696763"/>
    <lineage>
        <taxon>Bacteria</taxon>
        <taxon>Bacillati</taxon>
        <taxon>Actinomycetota</taxon>
        <taxon>Actinomycetes</taxon>
        <taxon>Propionibacteriales</taxon>
        <taxon>Nocardioidaceae</taxon>
        <taxon>Thermasporomyces</taxon>
    </lineage>
</organism>
<dbReference type="GO" id="GO:0005886">
    <property type="term" value="C:plasma membrane"/>
    <property type="evidence" value="ECO:0007669"/>
    <property type="project" value="UniProtKB-SubCell"/>
</dbReference>
<evidence type="ECO:0000259" key="9">
    <source>
        <dbReference type="PROSITE" id="PS50893"/>
    </source>
</evidence>
<name>A0A3D9V787_THECX</name>
<reference evidence="10 11" key="1">
    <citation type="submission" date="2018-08" db="EMBL/GenBank/DDBJ databases">
        <title>Sequencing the genomes of 1000 actinobacteria strains.</title>
        <authorList>
            <person name="Klenk H.-P."/>
        </authorList>
    </citation>
    <scope>NUCLEOTIDE SEQUENCE [LARGE SCALE GENOMIC DNA]</scope>
    <source>
        <strain evidence="10 11">DSM 22891</strain>
    </source>
</reference>
<comment type="subcellular location">
    <subcellularLocation>
        <location evidence="1">Cell membrane</location>
        <topology evidence="1">Multi-pass membrane protein</topology>
    </subcellularLocation>
</comment>
<comment type="caution">
    <text evidence="10">The sequence shown here is derived from an EMBL/GenBank/DDBJ whole genome shotgun (WGS) entry which is preliminary data.</text>
</comment>
<dbReference type="Proteomes" id="UP000256485">
    <property type="component" value="Unassembled WGS sequence"/>
</dbReference>
<dbReference type="PANTHER" id="PTHR43394:SF1">
    <property type="entry name" value="ATP-BINDING CASSETTE SUB-FAMILY B MEMBER 10, MITOCHONDRIAL"/>
    <property type="match status" value="1"/>
</dbReference>
<dbReference type="SMART" id="SM00382">
    <property type="entry name" value="AAA"/>
    <property type="match status" value="1"/>
</dbReference>
<keyword evidence="4 10" id="KW-0067">ATP-binding</keyword>
<accession>A0A3D9V787</accession>
<dbReference type="PROSITE" id="PS00211">
    <property type="entry name" value="ABC_TRANSPORTER_1"/>
    <property type="match status" value="1"/>
</dbReference>
<dbReference type="InterPro" id="IPR039421">
    <property type="entry name" value="Type_1_exporter"/>
</dbReference>
<dbReference type="Gene3D" id="3.40.50.300">
    <property type="entry name" value="P-loop containing nucleotide triphosphate hydrolases"/>
    <property type="match status" value="1"/>
</dbReference>
<dbReference type="GO" id="GO:0005524">
    <property type="term" value="F:ATP binding"/>
    <property type="evidence" value="ECO:0007669"/>
    <property type="project" value="UniProtKB-KW"/>
</dbReference>
<evidence type="ECO:0000313" key="10">
    <source>
        <dbReference type="EMBL" id="REF37176.1"/>
    </source>
</evidence>
<dbReference type="PANTHER" id="PTHR43394">
    <property type="entry name" value="ATP-DEPENDENT PERMEASE MDL1, MITOCHONDRIAL"/>
    <property type="match status" value="1"/>
</dbReference>
<dbReference type="InterPro" id="IPR027417">
    <property type="entry name" value="P-loop_NTPase"/>
</dbReference>
<evidence type="ECO:0000256" key="6">
    <source>
        <dbReference type="ARBA" id="ARBA00023136"/>
    </source>
</evidence>